<dbReference type="GO" id="GO:0000407">
    <property type="term" value="C:phagophore assembly site"/>
    <property type="evidence" value="ECO:0007669"/>
    <property type="project" value="TreeGrafter"/>
</dbReference>
<dbReference type="InterPro" id="IPR036570">
    <property type="entry name" value="HORMA_dom_sf"/>
</dbReference>
<reference evidence="4" key="1">
    <citation type="submission" date="2021-01" db="UniProtKB">
        <authorList>
            <consortium name="EnsemblPlants"/>
        </authorList>
    </citation>
    <scope>IDENTIFICATION</scope>
</reference>
<protein>
    <recommendedName>
        <fullName evidence="3">Autophagy-related protein 13 N-terminal domain-containing protein</fullName>
    </recommendedName>
</protein>
<dbReference type="PANTHER" id="PTHR13430:SF15">
    <property type="entry name" value="AUTOPHAGY-RELATED PROTEIN 13B"/>
    <property type="match status" value="1"/>
</dbReference>
<dbReference type="Gramene" id="Kaladp0043s0230.2.v1.1">
    <property type="protein sequence ID" value="Kaladp0043s0230.2.v1.1"/>
    <property type="gene ID" value="Kaladp0043s0230.v1.1"/>
</dbReference>
<feature type="region of interest" description="Disordered" evidence="2">
    <location>
        <begin position="425"/>
        <end position="450"/>
    </location>
</feature>
<dbReference type="Gramene" id="Kaladp0043s0230.1.v1.1">
    <property type="protein sequence ID" value="Kaladp0043s0230.1.v1.1"/>
    <property type="gene ID" value="Kaladp0043s0230.v1.1"/>
</dbReference>
<feature type="compositionally biased region" description="Pro residues" evidence="2">
    <location>
        <begin position="348"/>
        <end position="360"/>
    </location>
</feature>
<feature type="domain" description="Autophagy-related protein 13 N-terminal" evidence="3">
    <location>
        <begin position="19"/>
        <end position="257"/>
    </location>
</feature>
<dbReference type="GO" id="GO:0000423">
    <property type="term" value="P:mitophagy"/>
    <property type="evidence" value="ECO:0007669"/>
    <property type="project" value="TreeGrafter"/>
</dbReference>
<dbReference type="EnsemblPlants" id="Kaladp0043s0230.1.v1.1">
    <property type="protein sequence ID" value="Kaladp0043s0230.1.v1.1"/>
    <property type="gene ID" value="Kaladp0043s0230.v1.1"/>
</dbReference>
<name>A0A7N0TRM2_KALFE</name>
<dbReference type="GO" id="GO:0034727">
    <property type="term" value="P:piecemeal microautophagy of the nucleus"/>
    <property type="evidence" value="ECO:0007669"/>
    <property type="project" value="TreeGrafter"/>
</dbReference>
<dbReference type="Gene3D" id="3.30.900.10">
    <property type="entry name" value="HORMA domain"/>
    <property type="match status" value="1"/>
</dbReference>
<dbReference type="InterPro" id="IPR018731">
    <property type="entry name" value="Atg13_N"/>
</dbReference>
<dbReference type="GO" id="GO:0034497">
    <property type="term" value="P:protein localization to phagophore assembly site"/>
    <property type="evidence" value="ECO:0007669"/>
    <property type="project" value="TreeGrafter"/>
</dbReference>
<dbReference type="Pfam" id="PF10033">
    <property type="entry name" value="ATG13"/>
    <property type="match status" value="1"/>
</dbReference>
<accession>A0A7N0TRM2</accession>
<feature type="region of interest" description="Disordered" evidence="2">
    <location>
        <begin position="331"/>
        <end position="367"/>
    </location>
</feature>
<dbReference type="OMA" id="ETWNNNI"/>
<evidence type="ECO:0000313" key="5">
    <source>
        <dbReference type="Proteomes" id="UP000594263"/>
    </source>
</evidence>
<dbReference type="InterPro" id="IPR040182">
    <property type="entry name" value="ATG13"/>
</dbReference>
<dbReference type="Proteomes" id="UP000594263">
    <property type="component" value="Unplaced"/>
</dbReference>
<keyword evidence="1" id="KW-0072">Autophagy</keyword>
<dbReference type="AlphaFoldDB" id="A0A7N0TRM2"/>
<evidence type="ECO:0000256" key="2">
    <source>
        <dbReference type="SAM" id="MobiDB-lite"/>
    </source>
</evidence>
<evidence type="ECO:0000256" key="1">
    <source>
        <dbReference type="ARBA" id="ARBA00023006"/>
    </source>
</evidence>
<dbReference type="GO" id="GO:1990316">
    <property type="term" value="C:Atg1/ULK1 kinase complex"/>
    <property type="evidence" value="ECO:0007669"/>
    <property type="project" value="InterPro"/>
</dbReference>
<dbReference type="GO" id="GO:0005829">
    <property type="term" value="C:cytosol"/>
    <property type="evidence" value="ECO:0007669"/>
    <property type="project" value="TreeGrafter"/>
</dbReference>
<evidence type="ECO:0000259" key="3">
    <source>
        <dbReference type="Pfam" id="PF10033"/>
    </source>
</evidence>
<proteinExistence type="predicted"/>
<evidence type="ECO:0000313" key="4">
    <source>
        <dbReference type="EnsemblPlants" id="Kaladp0043s0230.2.v1.1"/>
    </source>
</evidence>
<keyword evidence="5" id="KW-1185">Reference proteome</keyword>
<dbReference type="EnsemblPlants" id="Kaladp0043s0230.2.v1.1">
    <property type="protein sequence ID" value="Kaladp0043s0230.2.v1.1"/>
    <property type="gene ID" value="Kaladp0043s0230.v1.1"/>
</dbReference>
<organism evidence="4 5">
    <name type="scientific">Kalanchoe fedtschenkoi</name>
    <name type="common">Lavender scallops</name>
    <name type="synonym">South American air plant</name>
    <dbReference type="NCBI Taxonomy" id="63787"/>
    <lineage>
        <taxon>Eukaryota</taxon>
        <taxon>Viridiplantae</taxon>
        <taxon>Streptophyta</taxon>
        <taxon>Embryophyta</taxon>
        <taxon>Tracheophyta</taxon>
        <taxon>Spermatophyta</taxon>
        <taxon>Magnoliopsida</taxon>
        <taxon>eudicotyledons</taxon>
        <taxon>Gunneridae</taxon>
        <taxon>Pentapetalae</taxon>
        <taxon>Saxifragales</taxon>
        <taxon>Crassulaceae</taxon>
        <taxon>Kalanchoe</taxon>
    </lineage>
</organism>
<sequence length="593" mass="65904">MASSHGNIQSESAKMEQIITEFFAKSLHIILESRSAYVSSRNFSGEQVLSSPSSSTSSSSSVRPRDKWFNLALRDCPAALENIDFWRQSNFEPMVVDVVLVQRPRDWNPVNISPRPGLVRNLSLKERFPNCWNSDREDVNWDSKSEKIIERWIIQYENRKNSCSGSKRSSTSSLHTLYKKSILLMRSLYLTVRLLPAYKLFHDLNSSNQLRSFALAHRVSSFVEPFTRREEAEMQRFGFGPVETTCGRLCVSVLFHSSVLDLSSEPTTPMSPQFIPDYVGSPLTDTLKRFPSLPVTRAMTQGSLGSSPFSRRHSWSYDNYRASPPCISFSPSPTYSDSRAIVSRANPSRPPPMSMPPHPPESSTAETRSIHFDEYWPSPSFSPSTSSSPSVHIPGPPFSKVLDRSGSAPVTIPAIKLVHSPSLLNRNAVIPSPPPKGPQLRTSRSEKSSTVIDKLSFGRGDIENASGEKVSNTLTRTFSRSSSRLSLQEDFDDADFACPFDMDDDDVTNPGSSSHQDAAVGTLVRILKKAPPLRQDMSKSLVASSVNAPNISSTISPPTIPTKTTCDALEELQGYREMKALLLNRSSKFEKDP</sequence>
<dbReference type="PANTHER" id="PTHR13430">
    <property type="match status" value="1"/>
</dbReference>